<sequence length="299" mass="31235">MAGLRPRRVPPHAGPVQRPRPALRGAVSVASRAARERPQRSDLTARIIVAIPAIIFAITIVALGDIFFTLGLIGLGLVCLHELFQMFDKAHPSRLGGFIGVIALSLAAFFGDSTHVMIALVATFPVVFVLTAAQPKGGAPAISVTILGVTWIGLGLAHAILLRDLPHGGAIIVDVLVGTFLGDTGAYLGGRQFGRRKLAPAISPNKTVEGLAIGFVTAIVATWAAGLYQDWLSGTDALILGACVGLAAPVGDLFESYLKRDAGTKDTGTLFGAHGGALDRLDAVLFSIVVGYYVWLALM</sequence>
<keyword evidence="9" id="KW-0444">Lipid biosynthesis</keyword>
<evidence type="ECO:0000256" key="19">
    <source>
        <dbReference type="ARBA" id="ARBA00031825"/>
    </source>
</evidence>
<keyword evidence="16" id="KW-0594">Phospholipid biosynthesis</keyword>
<name>A0A2T4UBF8_9ACTN</name>
<feature type="transmembrane region" description="Helical" evidence="24">
    <location>
        <begin position="47"/>
        <end position="80"/>
    </location>
</feature>
<keyword evidence="15 24" id="KW-0472">Membrane</keyword>
<comment type="caution">
    <text evidence="25">The sequence shown here is derived from an EMBL/GenBank/DDBJ whole genome shotgun (WGS) entry which is preliminary data.</text>
</comment>
<feature type="transmembrane region" description="Helical" evidence="24">
    <location>
        <begin position="278"/>
        <end position="298"/>
    </location>
</feature>
<evidence type="ECO:0000256" key="16">
    <source>
        <dbReference type="ARBA" id="ARBA00023209"/>
    </source>
</evidence>
<reference evidence="25 26" key="1">
    <citation type="submission" date="2018-03" db="EMBL/GenBank/DDBJ databases">
        <title>Aquarubrobacter algicola gen. nov., sp. nov., a novel actinobacterium isolated from shallow eutrophic lake during the end of cyanobacterial harmful algal blooms.</title>
        <authorList>
            <person name="Chun S.J."/>
        </authorList>
    </citation>
    <scope>NUCLEOTIDE SEQUENCE [LARGE SCALE GENOMIC DNA]</scope>
    <source>
        <strain evidence="25 26">Seoho-28</strain>
    </source>
</reference>
<comment type="pathway">
    <text evidence="3">Phospholipid metabolism; CDP-diacylglycerol biosynthesis; CDP-diacylglycerol from sn-glycerol 3-phosphate: step 3/3.</text>
</comment>
<keyword evidence="12 25" id="KW-0548">Nucleotidyltransferase</keyword>
<dbReference type="Pfam" id="PF01148">
    <property type="entry name" value="CTP_transf_1"/>
    <property type="match status" value="1"/>
</dbReference>
<evidence type="ECO:0000256" key="10">
    <source>
        <dbReference type="ARBA" id="ARBA00022679"/>
    </source>
</evidence>
<dbReference type="GO" id="GO:0005886">
    <property type="term" value="C:plasma membrane"/>
    <property type="evidence" value="ECO:0007669"/>
    <property type="project" value="UniProtKB-SubCell"/>
</dbReference>
<evidence type="ECO:0000256" key="4">
    <source>
        <dbReference type="ARBA" id="ARBA00005189"/>
    </source>
</evidence>
<keyword evidence="10 25" id="KW-0808">Transferase</keyword>
<comment type="subcellular location">
    <subcellularLocation>
        <location evidence="2">Cell membrane</location>
        <topology evidence="2">Multi-pass membrane protein</topology>
    </subcellularLocation>
</comment>
<dbReference type="EMBL" id="PYYB01000006">
    <property type="protein sequence ID" value="PTL54201.1"/>
    <property type="molecule type" value="Genomic_DNA"/>
</dbReference>
<evidence type="ECO:0000256" key="11">
    <source>
        <dbReference type="ARBA" id="ARBA00022692"/>
    </source>
</evidence>
<dbReference type="PANTHER" id="PTHR46382:SF1">
    <property type="entry name" value="PHOSPHATIDATE CYTIDYLYLTRANSFERASE"/>
    <property type="match status" value="1"/>
</dbReference>
<evidence type="ECO:0000256" key="5">
    <source>
        <dbReference type="ARBA" id="ARBA00010185"/>
    </source>
</evidence>
<keyword evidence="26" id="KW-1185">Reference proteome</keyword>
<evidence type="ECO:0000256" key="17">
    <source>
        <dbReference type="ARBA" id="ARBA00023264"/>
    </source>
</evidence>
<evidence type="ECO:0000256" key="14">
    <source>
        <dbReference type="ARBA" id="ARBA00023098"/>
    </source>
</evidence>
<evidence type="ECO:0000256" key="24">
    <source>
        <dbReference type="SAM" id="Phobius"/>
    </source>
</evidence>
<evidence type="ECO:0000256" key="18">
    <source>
        <dbReference type="ARBA" id="ARBA00029893"/>
    </source>
</evidence>
<evidence type="ECO:0000256" key="3">
    <source>
        <dbReference type="ARBA" id="ARBA00005119"/>
    </source>
</evidence>
<dbReference type="AlphaFoldDB" id="A0A2T4UBF8"/>
<keyword evidence="14" id="KW-0443">Lipid metabolism</keyword>
<proteinExistence type="inferred from homology"/>
<evidence type="ECO:0000256" key="21">
    <source>
        <dbReference type="ARBA" id="ARBA00032396"/>
    </source>
</evidence>
<evidence type="ECO:0000256" key="20">
    <source>
        <dbReference type="ARBA" id="ARBA00032253"/>
    </source>
</evidence>
<evidence type="ECO:0000256" key="23">
    <source>
        <dbReference type="ARBA" id="ARBA00033406"/>
    </source>
</evidence>
<accession>A0A2T4UBF8</accession>
<evidence type="ECO:0000313" key="25">
    <source>
        <dbReference type="EMBL" id="PTL54201.1"/>
    </source>
</evidence>
<feature type="transmembrane region" description="Helical" evidence="24">
    <location>
        <begin position="140"/>
        <end position="162"/>
    </location>
</feature>
<evidence type="ECO:0000256" key="1">
    <source>
        <dbReference type="ARBA" id="ARBA00001698"/>
    </source>
</evidence>
<evidence type="ECO:0000256" key="6">
    <source>
        <dbReference type="ARBA" id="ARBA00012487"/>
    </source>
</evidence>
<gene>
    <name evidence="25" type="ORF">C7Y72_22610</name>
</gene>
<evidence type="ECO:0000256" key="22">
    <source>
        <dbReference type="ARBA" id="ARBA00032743"/>
    </source>
</evidence>
<dbReference type="EC" id="2.7.7.41" evidence="6"/>
<evidence type="ECO:0000256" key="2">
    <source>
        <dbReference type="ARBA" id="ARBA00004651"/>
    </source>
</evidence>
<feature type="transmembrane region" description="Helical" evidence="24">
    <location>
        <begin position="92"/>
        <end position="110"/>
    </location>
</feature>
<evidence type="ECO:0000256" key="8">
    <source>
        <dbReference type="ARBA" id="ARBA00022475"/>
    </source>
</evidence>
<feature type="transmembrane region" description="Helical" evidence="24">
    <location>
        <begin position="168"/>
        <end position="189"/>
    </location>
</feature>
<protein>
    <recommendedName>
        <fullName evidence="7">Phosphatidate cytidylyltransferase</fullName>
        <ecNumber evidence="6">2.7.7.41</ecNumber>
    </recommendedName>
    <alternativeName>
        <fullName evidence="20">CDP-DAG synthase</fullName>
    </alternativeName>
    <alternativeName>
        <fullName evidence="22">CDP-DG synthase</fullName>
    </alternativeName>
    <alternativeName>
        <fullName evidence="18">CDP-diacylglycerol synthase</fullName>
    </alternativeName>
    <alternativeName>
        <fullName evidence="21">CDP-diglyceride pyrophosphorylase</fullName>
    </alternativeName>
    <alternativeName>
        <fullName evidence="23">CDP-diglyceride synthase</fullName>
    </alternativeName>
    <alternativeName>
        <fullName evidence="19">CTP:phosphatidate cytidylyltransferase</fullName>
    </alternativeName>
</protein>
<feature type="transmembrane region" description="Helical" evidence="24">
    <location>
        <begin position="116"/>
        <end position="133"/>
    </location>
</feature>
<keyword evidence="13 24" id="KW-1133">Transmembrane helix</keyword>
<dbReference type="GO" id="GO:0004605">
    <property type="term" value="F:phosphatidate cytidylyltransferase activity"/>
    <property type="evidence" value="ECO:0007669"/>
    <property type="project" value="UniProtKB-EC"/>
</dbReference>
<keyword evidence="17" id="KW-1208">Phospholipid metabolism</keyword>
<evidence type="ECO:0000256" key="9">
    <source>
        <dbReference type="ARBA" id="ARBA00022516"/>
    </source>
</evidence>
<evidence type="ECO:0000256" key="15">
    <source>
        <dbReference type="ARBA" id="ARBA00023136"/>
    </source>
</evidence>
<comment type="similarity">
    <text evidence="5">Belongs to the CDS family.</text>
</comment>
<organism evidence="25 26">
    <name type="scientific">Paraconexibacter algicola</name>
    <dbReference type="NCBI Taxonomy" id="2133960"/>
    <lineage>
        <taxon>Bacteria</taxon>
        <taxon>Bacillati</taxon>
        <taxon>Actinomycetota</taxon>
        <taxon>Thermoleophilia</taxon>
        <taxon>Solirubrobacterales</taxon>
        <taxon>Paraconexibacteraceae</taxon>
        <taxon>Paraconexibacter</taxon>
    </lineage>
</organism>
<evidence type="ECO:0000256" key="12">
    <source>
        <dbReference type="ARBA" id="ARBA00022695"/>
    </source>
</evidence>
<keyword evidence="8" id="KW-1003">Cell membrane</keyword>
<dbReference type="Proteomes" id="UP000240739">
    <property type="component" value="Unassembled WGS sequence"/>
</dbReference>
<dbReference type="PANTHER" id="PTHR46382">
    <property type="entry name" value="PHOSPHATIDATE CYTIDYLYLTRANSFERASE"/>
    <property type="match status" value="1"/>
</dbReference>
<feature type="transmembrane region" description="Helical" evidence="24">
    <location>
        <begin position="210"/>
        <end position="231"/>
    </location>
</feature>
<evidence type="ECO:0000313" key="26">
    <source>
        <dbReference type="Proteomes" id="UP000240739"/>
    </source>
</evidence>
<evidence type="ECO:0000256" key="7">
    <source>
        <dbReference type="ARBA" id="ARBA00019373"/>
    </source>
</evidence>
<evidence type="ECO:0000256" key="13">
    <source>
        <dbReference type="ARBA" id="ARBA00022989"/>
    </source>
</evidence>
<dbReference type="GO" id="GO:0016024">
    <property type="term" value="P:CDP-diacylglycerol biosynthetic process"/>
    <property type="evidence" value="ECO:0007669"/>
    <property type="project" value="TreeGrafter"/>
</dbReference>
<comment type="pathway">
    <text evidence="4">Lipid metabolism.</text>
</comment>
<comment type="catalytic activity">
    <reaction evidence="1">
        <text>a 1,2-diacyl-sn-glycero-3-phosphate + CTP + H(+) = a CDP-1,2-diacyl-sn-glycerol + diphosphate</text>
        <dbReference type="Rhea" id="RHEA:16229"/>
        <dbReference type="ChEBI" id="CHEBI:15378"/>
        <dbReference type="ChEBI" id="CHEBI:33019"/>
        <dbReference type="ChEBI" id="CHEBI:37563"/>
        <dbReference type="ChEBI" id="CHEBI:58332"/>
        <dbReference type="ChEBI" id="CHEBI:58608"/>
        <dbReference type="EC" id="2.7.7.41"/>
    </reaction>
</comment>
<keyword evidence="11 24" id="KW-0812">Transmembrane</keyword>